<keyword evidence="4" id="KW-1185">Reference proteome</keyword>
<gene>
    <name evidence="3" type="ORF">SCAR479_06132</name>
</gene>
<dbReference type="InterPro" id="IPR053269">
    <property type="entry name" value="Asp-Met_ligase"/>
</dbReference>
<dbReference type="EMBL" id="JARVKM010000023">
    <property type="protein sequence ID" value="KAK9777064.1"/>
    <property type="molecule type" value="Genomic_DNA"/>
</dbReference>
<evidence type="ECO:0000313" key="3">
    <source>
        <dbReference type="EMBL" id="KAK9777064.1"/>
    </source>
</evidence>
<dbReference type="SUPFAM" id="SSF56059">
    <property type="entry name" value="Glutathione synthetase ATP-binding domain-like"/>
    <property type="match status" value="1"/>
</dbReference>
<dbReference type="InterPro" id="IPR003806">
    <property type="entry name" value="ATP-grasp_PylC-type"/>
</dbReference>
<evidence type="ECO:0000256" key="1">
    <source>
        <dbReference type="PROSITE-ProRule" id="PRU00409"/>
    </source>
</evidence>
<organism evidence="3 4">
    <name type="scientific">Seiridium cardinale</name>
    <dbReference type="NCBI Taxonomy" id="138064"/>
    <lineage>
        <taxon>Eukaryota</taxon>
        <taxon>Fungi</taxon>
        <taxon>Dikarya</taxon>
        <taxon>Ascomycota</taxon>
        <taxon>Pezizomycotina</taxon>
        <taxon>Sordariomycetes</taxon>
        <taxon>Xylariomycetidae</taxon>
        <taxon>Amphisphaeriales</taxon>
        <taxon>Sporocadaceae</taxon>
        <taxon>Seiridium</taxon>
    </lineage>
</organism>
<keyword evidence="1" id="KW-0067">ATP-binding</keyword>
<proteinExistence type="predicted"/>
<dbReference type="Pfam" id="PF02655">
    <property type="entry name" value="ATP-grasp_3"/>
    <property type="match status" value="1"/>
</dbReference>
<feature type="domain" description="ATP-grasp" evidence="2">
    <location>
        <begin position="167"/>
        <end position="394"/>
    </location>
</feature>
<evidence type="ECO:0000313" key="4">
    <source>
        <dbReference type="Proteomes" id="UP001465668"/>
    </source>
</evidence>
<dbReference type="PANTHER" id="PTHR37018:SF1">
    <property type="entry name" value="CULTURE SPECIFIC PROTEIN, PUTATIVE (AFU_ORTHOLOGUE AFUA_2G00130)-RELATED"/>
    <property type="match status" value="1"/>
</dbReference>
<protein>
    <submittedName>
        <fullName evidence="3">ATP-grasp domain-containing protein</fullName>
    </submittedName>
</protein>
<dbReference type="PROSITE" id="PS50975">
    <property type="entry name" value="ATP_GRASP"/>
    <property type="match status" value="1"/>
</dbReference>
<evidence type="ECO:0000259" key="2">
    <source>
        <dbReference type="PROSITE" id="PS50975"/>
    </source>
</evidence>
<reference evidence="3 4" key="1">
    <citation type="submission" date="2024-02" db="EMBL/GenBank/DDBJ databases">
        <title>First draft genome assembly of two strains of Seiridium cardinale.</title>
        <authorList>
            <person name="Emiliani G."/>
            <person name="Scali E."/>
        </authorList>
    </citation>
    <scope>NUCLEOTIDE SEQUENCE [LARGE SCALE GENOMIC DNA]</scope>
    <source>
        <strain evidence="3 4">BM-138-000479</strain>
    </source>
</reference>
<keyword evidence="1" id="KW-0547">Nucleotide-binding</keyword>
<dbReference type="Gene3D" id="3.30.470.20">
    <property type="entry name" value="ATP-grasp fold, B domain"/>
    <property type="match status" value="1"/>
</dbReference>
<dbReference type="Proteomes" id="UP001465668">
    <property type="component" value="Unassembled WGS sequence"/>
</dbReference>
<dbReference type="InterPro" id="IPR011761">
    <property type="entry name" value="ATP-grasp"/>
</dbReference>
<dbReference type="PANTHER" id="PTHR37018">
    <property type="entry name" value="CULTURE SPECIFIC PROTEIN, PUTATIVE (AFU_ORTHOLOGUE AFUA_2G00130)-RELATED"/>
    <property type="match status" value="1"/>
</dbReference>
<name>A0ABR2XTC9_9PEZI</name>
<comment type="caution">
    <text evidence="3">The sequence shown here is derived from an EMBL/GenBank/DDBJ whole genome shotgun (WGS) entry which is preliminary data.</text>
</comment>
<accession>A0ABR2XTC9</accession>
<sequence length="464" mass="51399">MAQISLDRTLQDLYALDNDEGINVSLVYAVPIAEVQMCQGITLPTKYTYQSPLLPTNDADELAREFLQLVPQLFGFIAGPMPVNIFDLDRLPSELNVPVDARPHRLDAHGVFERLKPSQRPSVNFVTKAEDVICEPGTRVALINPTDSMDNLPQLVSPENHYQVLSKRTLAVSGLPTPKSTVLDVDLTPDQLSDAGVANDQVHRILDAVRDRALPFVAKLPQSLSGQGTFLVRSEAERSIALKVLRREVYRMLAHISPENQHLRPCSLILQDIVPGEAVALSFFVTQKGRVVFNACCRQLVDAEGNWGGAAIDYLAQDDLAKRYKTVMFKIAEFLHFNKYWGPAGADIMTNNEGEQLVIDMNVRVTGSHPLGALRTFFEERGLHVATLLFPFLVRGAKAEFEEAFDEELSQGGLVVLAWVRRRDGKSAMATVAIAAPEHIALGKFLARIKQWEISENNGNKAVL</sequence>